<dbReference type="Proteomes" id="UP001328107">
    <property type="component" value="Unassembled WGS sequence"/>
</dbReference>
<sequence>YPMDVQANYDSSYSYVKAEAGRGLVTGSVVENSSGRLAAQQQIAFTSSMLHSFSQQRSARLTRLILPLNFLGWASMHDSQTNLANCIKRLPQKRCIFQELTASSLSPDAVATRTSSRRQVRREDITVGGEVLPG</sequence>
<keyword evidence="2" id="KW-1185">Reference proteome</keyword>
<feature type="non-terminal residue" evidence="1">
    <location>
        <position position="1"/>
    </location>
</feature>
<dbReference type="AlphaFoldDB" id="A0AAN5DHY0"/>
<dbReference type="EMBL" id="BTRK01000006">
    <property type="protein sequence ID" value="GMR63017.1"/>
    <property type="molecule type" value="Genomic_DNA"/>
</dbReference>
<evidence type="ECO:0000313" key="1">
    <source>
        <dbReference type="EMBL" id="GMR63017.1"/>
    </source>
</evidence>
<comment type="caution">
    <text evidence="1">The sequence shown here is derived from an EMBL/GenBank/DDBJ whole genome shotgun (WGS) entry which is preliminary data.</text>
</comment>
<proteinExistence type="predicted"/>
<name>A0AAN5DHY0_9BILA</name>
<gene>
    <name evidence="1" type="ORF">PMAYCL1PPCAC_33212</name>
</gene>
<evidence type="ECO:0000313" key="2">
    <source>
        <dbReference type="Proteomes" id="UP001328107"/>
    </source>
</evidence>
<protein>
    <submittedName>
        <fullName evidence="1">Uncharacterized protein</fullName>
    </submittedName>
</protein>
<organism evidence="1 2">
    <name type="scientific">Pristionchus mayeri</name>
    <dbReference type="NCBI Taxonomy" id="1317129"/>
    <lineage>
        <taxon>Eukaryota</taxon>
        <taxon>Metazoa</taxon>
        <taxon>Ecdysozoa</taxon>
        <taxon>Nematoda</taxon>
        <taxon>Chromadorea</taxon>
        <taxon>Rhabditida</taxon>
        <taxon>Rhabditina</taxon>
        <taxon>Diplogasteromorpha</taxon>
        <taxon>Diplogasteroidea</taxon>
        <taxon>Neodiplogasteridae</taxon>
        <taxon>Pristionchus</taxon>
    </lineage>
</organism>
<reference evidence="2" key="1">
    <citation type="submission" date="2022-10" db="EMBL/GenBank/DDBJ databases">
        <title>Genome assembly of Pristionchus species.</title>
        <authorList>
            <person name="Yoshida K."/>
            <person name="Sommer R.J."/>
        </authorList>
    </citation>
    <scope>NUCLEOTIDE SEQUENCE [LARGE SCALE GENOMIC DNA]</scope>
    <source>
        <strain evidence="2">RS5460</strain>
    </source>
</reference>
<accession>A0AAN5DHY0</accession>